<name>A0A369APU9_9FIRM</name>
<sequence length="260" mass="29102">MDIAENNIRAWTKLAGEGDYCTVPYSKEIIQAARQGIWGVSATNNKNIPIEWFPESLKDKHILCLACGGGQQAPIFASLGADVTVLDNNPVQLSRDKYVADNEGLNIKLVEGDMRSLDMLDAESFDVVFLPVSTPYISEVKTLWKAISRVLKNDGVLIAGFINPYVYIFDEDKLEKNVFEVKNKIPYCSLDGLSKEKVKKYFKEEKLVTYSHTTEDIIGGQIKAGLVIDGFFEDYDSETVLSKFSPVYFVTRATKMKTAI</sequence>
<dbReference type="AlphaFoldDB" id="A0A369APU9"/>
<dbReference type="GO" id="GO:0032259">
    <property type="term" value="P:methylation"/>
    <property type="evidence" value="ECO:0007669"/>
    <property type="project" value="UniProtKB-KW"/>
</dbReference>
<feature type="domain" description="Methyltransferase type 11" evidence="1">
    <location>
        <begin position="63"/>
        <end position="158"/>
    </location>
</feature>
<reference evidence="2 3" key="1">
    <citation type="submission" date="2018-07" db="EMBL/GenBank/DDBJ databases">
        <title>Genomic Encyclopedia of Type Strains, Phase IV (KMG-IV): sequencing the most valuable type-strain genomes for metagenomic binning, comparative biology and taxonomic classification.</title>
        <authorList>
            <person name="Goeker M."/>
        </authorList>
    </citation>
    <scope>NUCLEOTIDE SEQUENCE [LARGE SCALE GENOMIC DNA]</scope>
    <source>
        <strain evidence="2 3">DSM 27016</strain>
    </source>
</reference>
<dbReference type="CDD" id="cd02440">
    <property type="entry name" value="AdoMet_MTases"/>
    <property type="match status" value="1"/>
</dbReference>
<evidence type="ECO:0000259" key="1">
    <source>
        <dbReference type="Pfam" id="PF08241"/>
    </source>
</evidence>
<proteinExistence type="predicted"/>
<accession>A0A369APU9</accession>
<keyword evidence="2" id="KW-0808">Transferase</keyword>
<dbReference type="Proteomes" id="UP000253034">
    <property type="component" value="Unassembled WGS sequence"/>
</dbReference>
<dbReference type="SUPFAM" id="SSF53335">
    <property type="entry name" value="S-adenosyl-L-methionine-dependent methyltransferases"/>
    <property type="match status" value="1"/>
</dbReference>
<organism evidence="2 3">
    <name type="scientific">Anaerobacterium chartisolvens</name>
    <dbReference type="NCBI Taxonomy" id="1297424"/>
    <lineage>
        <taxon>Bacteria</taxon>
        <taxon>Bacillati</taxon>
        <taxon>Bacillota</taxon>
        <taxon>Clostridia</taxon>
        <taxon>Eubacteriales</taxon>
        <taxon>Oscillospiraceae</taxon>
        <taxon>Anaerobacterium</taxon>
    </lineage>
</organism>
<dbReference type="InterPro" id="IPR029063">
    <property type="entry name" value="SAM-dependent_MTases_sf"/>
</dbReference>
<dbReference type="Gene3D" id="3.40.50.150">
    <property type="entry name" value="Vaccinia Virus protein VP39"/>
    <property type="match status" value="1"/>
</dbReference>
<dbReference type="OrthoDB" id="9772751at2"/>
<comment type="caution">
    <text evidence="2">The sequence shown here is derived from an EMBL/GenBank/DDBJ whole genome shotgun (WGS) entry which is preliminary data.</text>
</comment>
<protein>
    <submittedName>
        <fullName evidence="2">Methyltransferase family protein</fullName>
    </submittedName>
</protein>
<evidence type="ECO:0000313" key="2">
    <source>
        <dbReference type="EMBL" id="RCX11145.1"/>
    </source>
</evidence>
<evidence type="ECO:0000313" key="3">
    <source>
        <dbReference type="Proteomes" id="UP000253034"/>
    </source>
</evidence>
<gene>
    <name evidence="2" type="ORF">DFR58_12721</name>
</gene>
<dbReference type="InterPro" id="IPR013216">
    <property type="entry name" value="Methyltransf_11"/>
</dbReference>
<keyword evidence="2" id="KW-0489">Methyltransferase</keyword>
<keyword evidence="3" id="KW-1185">Reference proteome</keyword>
<dbReference type="RefSeq" id="WP_114299244.1">
    <property type="nucleotide sequence ID" value="NZ_QPJT01000027.1"/>
</dbReference>
<dbReference type="GO" id="GO:0008757">
    <property type="term" value="F:S-adenosylmethionine-dependent methyltransferase activity"/>
    <property type="evidence" value="ECO:0007669"/>
    <property type="project" value="InterPro"/>
</dbReference>
<dbReference type="Pfam" id="PF08241">
    <property type="entry name" value="Methyltransf_11"/>
    <property type="match status" value="1"/>
</dbReference>
<dbReference type="EMBL" id="QPJT01000027">
    <property type="protein sequence ID" value="RCX11145.1"/>
    <property type="molecule type" value="Genomic_DNA"/>
</dbReference>